<evidence type="ECO:0000313" key="1">
    <source>
        <dbReference type="EMBL" id="AJA52484.1"/>
    </source>
</evidence>
<dbReference type="EMBL" id="CP009268">
    <property type="protein sequence ID" value="AJA52484.1"/>
    <property type="molecule type" value="Genomic_DNA"/>
</dbReference>
<proteinExistence type="predicted"/>
<gene>
    <name evidence="1" type="ORF">CLPA_c24260</name>
    <name evidence="2" type="ORF">CP6013_00753</name>
</gene>
<dbReference type="AlphaFoldDB" id="A0A0H3J3J3"/>
<evidence type="ECO:0000313" key="2">
    <source>
        <dbReference type="EMBL" id="KRU11506.1"/>
    </source>
</evidence>
<dbReference type="GeneID" id="93074566"/>
<reference evidence="2" key="2">
    <citation type="submission" date="2015-10" db="EMBL/GenBank/DDBJ databases">
        <title>Improved Draft Genome Sequence of Clostridium pasteurianum Strain ATCC 6013 (DSM 525) Using a Hybrid Next-Generation Sequencing Approach.</title>
        <authorList>
            <person name="Pyne M.E."/>
            <person name="Utturkar S.M."/>
            <person name="Brown S.D."/>
            <person name="Moo-Young M."/>
            <person name="Chung D.A."/>
            <person name="Chou P.C."/>
        </authorList>
    </citation>
    <scope>NUCLEOTIDE SEQUENCE</scope>
    <source>
        <strain evidence="2">ATCC 6013</strain>
    </source>
</reference>
<reference evidence="1 4" key="1">
    <citation type="journal article" date="2015" name="Genome Announc.">
        <title>Complete Genome Sequence of the Nitrogen-Fixing and Solvent-Producing Clostridium pasteurianum DSM 525.</title>
        <authorList>
            <person name="Poehlein A."/>
            <person name="Grosse-Honebrink A."/>
            <person name="Zhang Y."/>
            <person name="Minton N.P."/>
            <person name="Daniel R."/>
        </authorList>
    </citation>
    <scope>NUCLEOTIDE SEQUENCE [LARGE SCALE GENOMIC DNA]</scope>
    <source>
        <strain evidence="1">DSM 525</strain>
        <strain evidence="4">DSM 525 / ATCC 6013</strain>
    </source>
</reference>
<dbReference type="PATRIC" id="fig|1262449.3.peg.564"/>
<accession>A0A0H3J3J3</accession>
<dbReference type="EMBL" id="JPGY02000001">
    <property type="protein sequence ID" value="KRU11506.1"/>
    <property type="molecule type" value="Genomic_DNA"/>
</dbReference>
<name>A0A0H3J3J3_CLOPA</name>
<dbReference type="eggNOG" id="ENOG502ZS56">
    <property type="taxonomic scope" value="Bacteria"/>
</dbReference>
<dbReference type="RefSeq" id="WP_003441199.1">
    <property type="nucleotide sequence ID" value="NZ_ANZB01000002.1"/>
</dbReference>
<dbReference type="Proteomes" id="UP000030905">
    <property type="component" value="Chromosome"/>
</dbReference>
<evidence type="ECO:0000313" key="3">
    <source>
        <dbReference type="Proteomes" id="UP000028042"/>
    </source>
</evidence>
<sequence>MVSSKKDLLKKIIGVLGDSGREAFNSIINNEVEEAVAYERENGIINAAAALKDAKVNEEDILTFLQKHWNICRDEAEDYLRVKYPYRELESYLTKRGLSSEAVENFMKSNLVRIKLRHNQILWKLSPEKLMKAIEENK</sequence>
<dbReference type="KEGG" id="cpae:CPAST_c24260"/>
<protein>
    <submittedName>
        <fullName evidence="1">Uncharacterized protein</fullName>
    </submittedName>
</protein>
<organism evidence="1 4">
    <name type="scientific">Clostridium pasteurianum DSM 525 = ATCC 6013</name>
    <dbReference type="NCBI Taxonomy" id="1262449"/>
    <lineage>
        <taxon>Bacteria</taxon>
        <taxon>Bacillati</taxon>
        <taxon>Bacillota</taxon>
        <taxon>Clostridia</taxon>
        <taxon>Eubacteriales</taxon>
        <taxon>Clostridiaceae</taxon>
        <taxon>Clostridium</taxon>
    </lineage>
</organism>
<dbReference type="Proteomes" id="UP000028042">
    <property type="component" value="Unassembled WGS sequence"/>
</dbReference>
<evidence type="ECO:0000313" key="4">
    <source>
        <dbReference type="Proteomes" id="UP000030905"/>
    </source>
</evidence>
<reference evidence="2 3" key="3">
    <citation type="journal article" name="Genome Announc.">
        <title>Improved Draft Genome Sequence of Clostridium pasteurianum Strain ATCC 6013 (DSM 525) Using a Hybrid Next-Generation Sequencing Approach.</title>
        <authorList>
            <person name="Pyne M.E."/>
            <person name="Utturkar S."/>
            <person name="Brown S.D."/>
            <person name="Moo-Young M."/>
            <person name="Chung D.A."/>
            <person name="Chou C.P."/>
        </authorList>
    </citation>
    <scope>NUCLEOTIDE SEQUENCE [LARGE SCALE GENOMIC DNA]</scope>
    <source>
        <strain evidence="2 3">ATCC 6013</strain>
    </source>
</reference>
<keyword evidence="4" id="KW-1185">Reference proteome</keyword>
<dbReference type="KEGG" id="cpat:CLPA_c24260"/>